<protein>
    <submittedName>
        <fullName evidence="2">Uncharacterized protein</fullName>
    </submittedName>
</protein>
<feature type="region of interest" description="Disordered" evidence="1">
    <location>
        <begin position="1"/>
        <end position="23"/>
    </location>
</feature>
<accession>A0A1R3KNT8</accession>
<gene>
    <name evidence="2" type="ORF">COLO4_06237</name>
</gene>
<reference evidence="3" key="1">
    <citation type="submission" date="2013-09" db="EMBL/GenBank/DDBJ databases">
        <title>Corchorus olitorius genome sequencing.</title>
        <authorList>
            <person name="Alam M."/>
            <person name="Haque M.S."/>
            <person name="Islam M.S."/>
            <person name="Emdad E.M."/>
            <person name="Islam M.M."/>
            <person name="Ahmed B."/>
            <person name="Halim A."/>
            <person name="Hossen Q.M.M."/>
            <person name="Hossain M.Z."/>
            <person name="Ahmed R."/>
            <person name="Khan M.M."/>
            <person name="Islam R."/>
            <person name="Rashid M.M."/>
            <person name="Khan S.A."/>
            <person name="Rahman M.S."/>
            <person name="Alam M."/>
            <person name="Yahiya A.S."/>
            <person name="Khan M.S."/>
            <person name="Azam M.S."/>
            <person name="Haque T."/>
            <person name="Lashkar M.Z.H."/>
            <person name="Akhand A.I."/>
            <person name="Morshed G."/>
            <person name="Roy S."/>
            <person name="Uddin K.S."/>
            <person name="Rabeya T."/>
            <person name="Hossain A.S."/>
            <person name="Chowdhury A."/>
            <person name="Snigdha A.R."/>
            <person name="Mortoza M.S."/>
            <person name="Matin S.A."/>
            <person name="Hoque S.M.E."/>
            <person name="Islam M.K."/>
            <person name="Roy D.K."/>
            <person name="Haider R."/>
            <person name="Moosa M.M."/>
            <person name="Elias S.M."/>
            <person name="Hasan A.M."/>
            <person name="Jahan S."/>
            <person name="Shafiuddin M."/>
            <person name="Mahmood N."/>
            <person name="Shommy N.S."/>
        </authorList>
    </citation>
    <scope>NUCLEOTIDE SEQUENCE [LARGE SCALE GENOMIC DNA]</scope>
    <source>
        <strain evidence="3">cv. O-4</strain>
    </source>
</reference>
<sequence length="78" mass="8306">MSRRVKKAKQRGAVRVSSTGRCSPVPAAATTLLASPNLVSRATANFALSTPPKRKEREGTGNFLMSPHGEGVKVLMEI</sequence>
<dbReference type="AlphaFoldDB" id="A0A1R3KNT8"/>
<evidence type="ECO:0000313" key="3">
    <source>
        <dbReference type="Proteomes" id="UP000187203"/>
    </source>
</evidence>
<evidence type="ECO:0000313" key="2">
    <source>
        <dbReference type="EMBL" id="OMP08668.1"/>
    </source>
</evidence>
<organism evidence="2 3">
    <name type="scientific">Corchorus olitorius</name>
    <dbReference type="NCBI Taxonomy" id="93759"/>
    <lineage>
        <taxon>Eukaryota</taxon>
        <taxon>Viridiplantae</taxon>
        <taxon>Streptophyta</taxon>
        <taxon>Embryophyta</taxon>
        <taxon>Tracheophyta</taxon>
        <taxon>Spermatophyta</taxon>
        <taxon>Magnoliopsida</taxon>
        <taxon>eudicotyledons</taxon>
        <taxon>Gunneridae</taxon>
        <taxon>Pentapetalae</taxon>
        <taxon>rosids</taxon>
        <taxon>malvids</taxon>
        <taxon>Malvales</taxon>
        <taxon>Malvaceae</taxon>
        <taxon>Grewioideae</taxon>
        <taxon>Apeibeae</taxon>
        <taxon>Corchorus</taxon>
    </lineage>
</organism>
<dbReference type="Proteomes" id="UP000187203">
    <property type="component" value="Unassembled WGS sequence"/>
</dbReference>
<name>A0A1R3KNT8_9ROSI</name>
<keyword evidence="3" id="KW-1185">Reference proteome</keyword>
<evidence type="ECO:0000256" key="1">
    <source>
        <dbReference type="SAM" id="MobiDB-lite"/>
    </source>
</evidence>
<feature type="compositionally biased region" description="Basic residues" evidence="1">
    <location>
        <begin position="1"/>
        <end position="12"/>
    </location>
</feature>
<proteinExistence type="predicted"/>
<dbReference type="EMBL" id="AWUE01012655">
    <property type="protein sequence ID" value="OMP08668.1"/>
    <property type="molecule type" value="Genomic_DNA"/>
</dbReference>
<comment type="caution">
    <text evidence="2">The sequence shown here is derived from an EMBL/GenBank/DDBJ whole genome shotgun (WGS) entry which is preliminary data.</text>
</comment>